<accession>A0A9X4ES32</accession>
<gene>
    <name evidence="5" type="ORF">L9W94_03715</name>
</gene>
<dbReference type="InterPro" id="IPR017766">
    <property type="entry name" value="Sphingomyelinase/PLipase_C"/>
</dbReference>
<name>A0A9X4ES32_9VIBR</name>
<dbReference type="Gene3D" id="3.60.10.10">
    <property type="entry name" value="Endonuclease/exonuclease/phosphatase"/>
    <property type="match status" value="1"/>
</dbReference>
<sequence>MKIINSAMLIGFALVSQASFADTDVYLTNNSDMPMSIHVNHTGTDKLQLGREWQQHIETLAPWETKMVLSFNRWNGVRSGKTYQFETKVTLPQGQTFSLQQKVKGHWYNSSMEYGVQAQDVSLHWQDDRNIHRYQTEELTNQPAELAFKSARTARYDDIYYTITPAKIDEKPDADANALKVMTYNVWALPVVASHISDRFSVIPEYVKGYDAIMLQEVFASGRDAFLRDLAKEYPYQTKMLNKPGLNIYDGGVTIVSRYPIVNQGQYAFPDCSGTDCFADKGINYAEIIKNGKAYHLFATHTAAFDTDTARHYRQRQFKQMRSFAQSLAIPPSDTVIYGGDFNVNKRKFADDYQSMLTNLAVTEPSYAGYTESTFDPRINDFAGKPSSGDGNVEYLDYVVVSKEFAQPSEQNLNTVLVPRTTDKRLWQHYNLSDHFPVKAEIR</sequence>
<dbReference type="InterPro" id="IPR038772">
    <property type="entry name" value="Sph/SMPD2-like"/>
</dbReference>
<dbReference type="GO" id="GO:0005576">
    <property type="term" value="C:extracellular region"/>
    <property type="evidence" value="ECO:0007669"/>
    <property type="project" value="InterPro"/>
</dbReference>
<keyword evidence="2" id="KW-0378">Hydrolase</keyword>
<feature type="domain" description="Endonuclease/exonuclease/phosphatase" evidence="4">
    <location>
        <begin position="182"/>
        <end position="435"/>
    </location>
</feature>
<evidence type="ECO:0000259" key="4">
    <source>
        <dbReference type="Pfam" id="PF03372"/>
    </source>
</evidence>
<dbReference type="SUPFAM" id="SSF56219">
    <property type="entry name" value="DNase I-like"/>
    <property type="match status" value="1"/>
</dbReference>
<reference evidence="5" key="1">
    <citation type="submission" date="2022-02" db="EMBL/GenBank/DDBJ databases">
        <title>Emergence and expansion in Europe of a Vibrio aestuarianus clonal complex pathogenic for oysters.</title>
        <authorList>
            <person name="Mesnil A."/>
            <person name="Travers M.-A."/>
        </authorList>
    </citation>
    <scope>NUCLEOTIDE SEQUENCE</scope>
    <source>
        <strain evidence="5">19_064_11T1</strain>
    </source>
</reference>
<dbReference type="InterPro" id="IPR005135">
    <property type="entry name" value="Endo/exonuclease/phosphatase"/>
</dbReference>
<dbReference type="Proteomes" id="UP001140979">
    <property type="component" value="Unassembled WGS sequence"/>
</dbReference>
<feature type="signal peptide" evidence="3">
    <location>
        <begin position="1"/>
        <end position="21"/>
    </location>
</feature>
<protein>
    <submittedName>
        <fullName evidence="5">Sphingomyelin phosphodiesterase</fullName>
    </submittedName>
</protein>
<dbReference type="Pfam" id="PF03372">
    <property type="entry name" value="Exo_endo_phos"/>
    <property type="match status" value="1"/>
</dbReference>
<proteinExistence type="predicted"/>
<dbReference type="PANTHER" id="PTHR16320:SF23">
    <property type="entry name" value="SPHINGOMYELINASE C 1"/>
    <property type="match status" value="1"/>
</dbReference>
<dbReference type="AlphaFoldDB" id="A0A9X4ES32"/>
<dbReference type="CDD" id="cd09078">
    <property type="entry name" value="nSMase"/>
    <property type="match status" value="1"/>
</dbReference>
<evidence type="ECO:0000256" key="1">
    <source>
        <dbReference type="ARBA" id="ARBA00022729"/>
    </source>
</evidence>
<dbReference type="GO" id="GO:0004767">
    <property type="term" value="F:sphingomyelin phosphodiesterase activity"/>
    <property type="evidence" value="ECO:0007669"/>
    <property type="project" value="InterPro"/>
</dbReference>
<evidence type="ECO:0000256" key="3">
    <source>
        <dbReference type="SAM" id="SignalP"/>
    </source>
</evidence>
<dbReference type="PANTHER" id="PTHR16320">
    <property type="entry name" value="SPHINGOMYELINASE FAMILY MEMBER"/>
    <property type="match status" value="1"/>
</dbReference>
<comment type="caution">
    <text evidence="5">The sequence shown here is derived from an EMBL/GenBank/DDBJ whole genome shotgun (WGS) entry which is preliminary data.</text>
</comment>
<evidence type="ECO:0000313" key="5">
    <source>
        <dbReference type="EMBL" id="MDE1241267.1"/>
    </source>
</evidence>
<evidence type="ECO:0000256" key="2">
    <source>
        <dbReference type="ARBA" id="ARBA00022801"/>
    </source>
</evidence>
<dbReference type="RefSeq" id="WP_274682676.1">
    <property type="nucleotide sequence ID" value="NZ_JAKNBA010000004.1"/>
</dbReference>
<dbReference type="InterPro" id="IPR036691">
    <property type="entry name" value="Endo/exonu/phosph_ase_sf"/>
</dbReference>
<keyword evidence="1 3" id="KW-0732">Signal</keyword>
<feature type="chain" id="PRO_5040871010" evidence="3">
    <location>
        <begin position="22"/>
        <end position="443"/>
    </location>
</feature>
<dbReference type="EMBL" id="JAKNBA010000004">
    <property type="protein sequence ID" value="MDE1241267.1"/>
    <property type="molecule type" value="Genomic_DNA"/>
</dbReference>
<organism evidence="5 6">
    <name type="scientific">Vibrio aestuarianus</name>
    <dbReference type="NCBI Taxonomy" id="28171"/>
    <lineage>
        <taxon>Bacteria</taxon>
        <taxon>Pseudomonadati</taxon>
        <taxon>Pseudomonadota</taxon>
        <taxon>Gammaproteobacteria</taxon>
        <taxon>Vibrionales</taxon>
        <taxon>Vibrionaceae</taxon>
        <taxon>Vibrio</taxon>
    </lineage>
</organism>
<evidence type="ECO:0000313" key="6">
    <source>
        <dbReference type="Proteomes" id="UP001140979"/>
    </source>
</evidence>